<dbReference type="EMBL" id="ACUZ02000026">
    <property type="protein sequence ID" value="EFB32258.1"/>
    <property type="molecule type" value="Genomic_DNA"/>
</dbReference>
<keyword evidence="1" id="KW-1133">Transmembrane helix</keyword>
<accession>D1QR07</accession>
<comment type="caution">
    <text evidence="2">The sequence shown here is derived from an EMBL/GenBank/DDBJ whole genome shotgun (WGS) entry which is preliminary data.</text>
</comment>
<evidence type="ECO:0000256" key="1">
    <source>
        <dbReference type="SAM" id="Phobius"/>
    </source>
</evidence>
<keyword evidence="1" id="KW-0472">Membrane</keyword>
<dbReference type="AlphaFoldDB" id="D1QR07"/>
<keyword evidence="1" id="KW-0812">Transmembrane</keyword>
<feature type="transmembrane region" description="Helical" evidence="1">
    <location>
        <begin position="20"/>
        <end position="37"/>
    </location>
</feature>
<dbReference type="Proteomes" id="UP000004079">
    <property type="component" value="Unassembled WGS sequence"/>
</dbReference>
<organism evidence="2 3">
    <name type="scientific">Segatella oris F0302</name>
    <dbReference type="NCBI Taxonomy" id="649760"/>
    <lineage>
        <taxon>Bacteria</taxon>
        <taxon>Pseudomonadati</taxon>
        <taxon>Bacteroidota</taxon>
        <taxon>Bacteroidia</taxon>
        <taxon>Bacteroidales</taxon>
        <taxon>Prevotellaceae</taxon>
        <taxon>Segatella</taxon>
    </lineage>
</organism>
<protein>
    <submittedName>
        <fullName evidence="2">Uncharacterized protein</fullName>
    </submittedName>
</protein>
<dbReference type="HOGENOM" id="CLU_2918885_0_0_10"/>
<gene>
    <name evidence="2" type="ORF">HMPREF0971_01410</name>
</gene>
<name>D1QR07_9BACT</name>
<proteinExistence type="predicted"/>
<reference evidence="2 3" key="1">
    <citation type="submission" date="2009-11" db="EMBL/GenBank/DDBJ databases">
        <authorList>
            <person name="Weinstock G."/>
            <person name="Sodergren E."/>
            <person name="Clifton S."/>
            <person name="Fulton L."/>
            <person name="Fulton B."/>
            <person name="Courtney L."/>
            <person name="Fronick C."/>
            <person name="Harrison M."/>
            <person name="Strong C."/>
            <person name="Farmer C."/>
            <person name="Delahaunty K."/>
            <person name="Markovic C."/>
            <person name="Hall O."/>
            <person name="Minx P."/>
            <person name="Tomlinson C."/>
            <person name="Mitreva M."/>
            <person name="Nelson J."/>
            <person name="Hou S."/>
            <person name="Wollam A."/>
            <person name="Pepin K.H."/>
            <person name="Johnson M."/>
            <person name="Bhonagiri V."/>
            <person name="Nash W.E."/>
            <person name="Warren W."/>
            <person name="Chinwalla A."/>
            <person name="Mardis E.R."/>
            <person name="Wilson R.K."/>
        </authorList>
    </citation>
    <scope>NUCLEOTIDE SEQUENCE [LARGE SCALE GENOMIC DNA]</scope>
    <source>
        <strain evidence="2 3">F0302</strain>
    </source>
</reference>
<evidence type="ECO:0000313" key="3">
    <source>
        <dbReference type="Proteomes" id="UP000004079"/>
    </source>
</evidence>
<sequence>MRTEYSKPNVKRFICLFQQASIQAIYYINILLYYTFIKVMTAKKQKTCIFQKINKIRMDKG</sequence>
<evidence type="ECO:0000313" key="2">
    <source>
        <dbReference type="EMBL" id="EFB32258.1"/>
    </source>
</evidence>